<protein>
    <submittedName>
        <fullName evidence="1">Uncharacterized protein</fullName>
    </submittedName>
</protein>
<proteinExistence type="predicted"/>
<dbReference type="AlphaFoldDB" id="A0A815XP36"/>
<reference evidence="1" key="1">
    <citation type="submission" date="2021-02" db="EMBL/GenBank/DDBJ databases">
        <authorList>
            <person name="Nowell W R."/>
        </authorList>
    </citation>
    <scope>NUCLEOTIDE SEQUENCE</scope>
</reference>
<comment type="caution">
    <text evidence="1">The sequence shown here is derived from an EMBL/GenBank/DDBJ whole genome shotgun (WGS) entry which is preliminary data.</text>
</comment>
<sequence>EILEDISYENDKKLSQSKLSLLQGDIRSYKDGLKATLTDFIDLPDQEIVPTELNFFQGLALNKFLIIKEDNSSWDWNAFAVAMIRLAQVIAGAVLISFGAVNIGGALVAEGISNMVYATMLPHNQDID</sequence>
<feature type="non-terminal residue" evidence="1">
    <location>
        <position position="1"/>
    </location>
</feature>
<organism evidence="1 3">
    <name type="scientific">Didymodactylos carnosus</name>
    <dbReference type="NCBI Taxonomy" id="1234261"/>
    <lineage>
        <taxon>Eukaryota</taxon>
        <taxon>Metazoa</taxon>
        <taxon>Spiralia</taxon>
        <taxon>Gnathifera</taxon>
        <taxon>Rotifera</taxon>
        <taxon>Eurotatoria</taxon>
        <taxon>Bdelloidea</taxon>
        <taxon>Philodinida</taxon>
        <taxon>Philodinidae</taxon>
        <taxon>Didymodactylos</taxon>
    </lineage>
</organism>
<dbReference type="EMBL" id="CAJOBC010093976">
    <property type="protein sequence ID" value="CAF4421231.1"/>
    <property type="molecule type" value="Genomic_DNA"/>
</dbReference>
<dbReference type="EMBL" id="CAJNOQ010028232">
    <property type="protein sequence ID" value="CAF1559831.1"/>
    <property type="molecule type" value="Genomic_DNA"/>
</dbReference>
<name>A0A815XP36_9BILA</name>
<dbReference type="Proteomes" id="UP000681722">
    <property type="component" value="Unassembled WGS sequence"/>
</dbReference>
<evidence type="ECO:0000313" key="1">
    <source>
        <dbReference type="EMBL" id="CAF1559831.1"/>
    </source>
</evidence>
<keyword evidence="3" id="KW-1185">Reference proteome</keyword>
<accession>A0A815XP36</accession>
<dbReference type="Proteomes" id="UP000663829">
    <property type="component" value="Unassembled WGS sequence"/>
</dbReference>
<evidence type="ECO:0000313" key="3">
    <source>
        <dbReference type="Proteomes" id="UP000663829"/>
    </source>
</evidence>
<evidence type="ECO:0000313" key="2">
    <source>
        <dbReference type="EMBL" id="CAF4421231.1"/>
    </source>
</evidence>
<gene>
    <name evidence="1" type="ORF">GPM918_LOCUS39694</name>
    <name evidence="2" type="ORF">SRO942_LOCUS40589</name>
</gene>